<dbReference type="GO" id="GO:0043171">
    <property type="term" value="P:peptide catabolic process"/>
    <property type="evidence" value="ECO:0007669"/>
    <property type="project" value="TreeGrafter"/>
</dbReference>
<sequence>MIQLPYTMSIDHQFILDIIYDGAMVKAQNDNLKNKGFMLGSYDDDNSDPESYIFTEFEPTKARKCFPCFDEPAIKSHFNLQIDHDSSYNAIANMPVISRVQSNKTISHVTTIFRETPKMSTYLIAFVVSKFKHFESNAIGIPQKLYARPSLIDEGKVNFVGIHLDKMLKTAEDYFQVPYSLPKMDHVVAPNYFSAIENWGLNGYSEEYVLELDKTGVFLCFLHEIAHHYFGNLVTPKWWTHMWMKEGFAKHYEIELAKLIFPELKKEVEAYREFRYQTALAVDSEKYAKPLNYYVEAPDEISKKFLYSPITYLKAASVINMFENSIGTETWKRGMKFYIESYQYSSTEPGDLYEAIQKVVDEELSNNTISFKDAMSSWIDQAGFPTISARLENGTLKLSQKRKADSGKNEIYTIPIFYVSSSDPECSKQTAKFWMTEKEMKIENFNDDWIIINCKSTGYYDVEYDINIWNGIINQLNKNHTVIPKSFRKKLVRTILKNSETVFWDCKTLNQILNYLYVEEDLDSIAVSINLLYNHFGECLVDETFSANFKSLVENVYKDIRQYGQYAMVKKLACSLKVQICISDSIEGLINVINSHIISSDFPYCDALKHANKTIVDIAYKFVLDKSSDERVFKLIYGLGCIEDAQLYRKALNIFLDRDWDIKYFYVSYLLNNLDSHMKKEAWLDFLEMNHAKIVRRPFLKQRLLINLRSNVRKFPQKARLQNIMDNLKH</sequence>
<feature type="domain" description="Peptidase M1 membrane alanine aminopeptidase" evidence="14">
    <location>
        <begin position="165"/>
        <end position="366"/>
    </location>
</feature>
<evidence type="ECO:0000313" key="18">
    <source>
        <dbReference type="Proteomes" id="UP001153620"/>
    </source>
</evidence>
<comment type="cofactor">
    <cofactor evidence="11 13">
        <name>Zn(2+)</name>
        <dbReference type="ChEBI" id="CHEBI:29105"/>
    </cofactor>
    <text evidence="11 13">Binds 1 zinc ion per subunit.</text>
</comment>
<dbReference type="InterPro" id="IPR027268">
    <property type="entry name" value="Peptidase_M4/M1_CTD_sf"/>
</dbReference>
<dbReference type="SUPFAM" id="SSF55486">
    <property type="entry name" value="Metalloproteases ('zincins'), catalytic domain"/>
    <property type="match status" value="1"/>
</dbReference>
<dbReference type="InterPro" id="IPR014782">
    <property type="entry name" value="Peptidase_M1_dom"/>
</dbReference>
<dbReference type="AlphaFoldDB" id="A0A9N9WM24"/>
<feature type="domain" description="ERAP1-like C-terminal" evidence="15">
    <location>
        <begin position="449"/>
        <end position="697"/>
    </location>
</feature>
<keyword evidence="9" id="KW-0449">Lipoprotein</keyword>
<keyword evidence="18" id="KW-1185">Reference proteome</keyword>
<dbReference type="PANTHER" id="PTHR11533">
    <property type="entry name" value="PROTEASE M1 ZINC METALLOPROTEASE"/>
    <property type="match status" value="1"/>
</dbReference>
<evidence type="ECO:0000256" key="13">
    <source>
        <dbReference type="RuleBase" id="RU364040"/>
    </source>
</evidence>
<dbReference type="GO" id="GO:0008270">
    <property type="term" value="F:zinc ion binding"/>
    <property type="evidence" value="ECO:0007669"/>
    <property type="project" value="UniProtKB-UniRule"/>
</dbReference>
<name>A0A9N9WM24_9DIPT</name>
<dbReference type="GO" id="GO:0070006">
    <property type="term" value="F:metalloaminopeptidase activity"/>
    <property type="evidence" value="ECO:0007669"/>
    <property type="project" value="TreeGrafter"/>
</dbReference>
<feature type="active site" description="Proton acceptor" evidence="10">
    <location>
        <position position="224"/>
    </location>
</feature>
<dbReference type="InterPro" id="IPR050344">
    <property type="entry name" value="Peptidase_M1_aminopeptidases"/>
</dbReference>
<comment type="similarity">
    <text evidence="2 13">Belongs to the peptidase M1 family.</text>
</comment>
<feature type="binding site" evidence="11">
    <location>
        <position position="223"/>
    </location>
    <ligand>
        <name>Zn(2+)</name>
        <dbReference type="ChEBI" id="CHEBI:29105"/>
        <note>catalytic</note>
    </ligand>
</feature>
<dbReference type="InterPro" id="IPR045357">
    <property type="entry name" value="Aminopeptidase_N-like_N"/>
</dbReference>
<dbReference type="InterPro" id="IPR001930">
    <property type="entry name" value="Peptidase_M1"/>
</dbReference>
<evidence type="ECO:0000259" key="15">
    <source>
        <dbReference type="Pfam" id="PF11838"/>
    </source>
</evidence>
<dbReference type="GO" id="GO:0005737">
    <property type="term" value="C:cytoplasm"/>
    <property type="evidence" value="ECO:0007669"/>
    <property type="project" value="TreeGrafter"/>
</dbReference>
<gene>
    <name evidence="17" type="ORF">CHIRRI_LOCUS3842</name>
</gene>
<dbReference type="Pfam" id="PF01433">
    <property type="entry name" value="Peptidase_M1"/>
    <property type="match status" value="1"/>
</dbReference>
<evidence type="ECO:0000256" key="7">
    <source>
        <dbReference type="ARBA" id="ARBA00022833"/>
    </source>
</evidence>
<keyword evidence="3" id="KW-0336">GPI-anchor</keyword>
<dbReference type="InterPro" id="IPR024571">
    <property type="entry name" value="ERAP1-like_C_dom"/>
</dbReference>
<evidence type="ECO:0000256" key="10">
    <source>
        <dbReference type="PIRSR" id="PIRSR634016-1"/>
    </source>
</evidence>
<feature type="binding site" evidence="11">
    <location>
        <position position="227"/>
    </location>
    <ligand>
        <name>Zn(2+)</name>
        <dbReference type="ChEBI" id="CHEBI:29105"/>
        <note>catalytic</note>
    </ligand>
</feature>
<evidence type="ECO:0000259" key="16">
    <source>
        <dbReference type="Pfam" id="PF17900"/>
    </source>
</evidence>
<reference evidence="17" key="1">
    <citation type="submission" date="2022-01" db="EMBL/GenBank/DDBJ databases">
        <authorList>
            <person name="King R."/>
        </authorList>
    </citation>
    <scope>NUCLEOTIDE SEQUENCE</scope>
</reference>
<feature type="binding site" evidence="11">
    <location>
        <position position="246"/>
    </location>
    <ligand>
        <name>Zn(2+)</name>
        <dbReference type="ChEBI" id="CHEBI:29105"/>
        <note>catalytic</note>
    </ligand>
</feature>
<dbReference type="SUPFAM" id="SSF63737">
    <property type="entry name" value="Leukotriene A4 hydrolase N-terminal domain"/>
    <property type="match status" value="1"/>
</dbReference>
<proteinExistence type="inferred from homology"/>
<evidence type="ECO:0000256" key="8">
    <source>
        <dbReference type="ARBA" id="ARBA00023049"/>
    </source>
</evidence>
<organism evidence="17 18">
    <name type="scientific">Chironomus riparius</name>
    <dbReference type="NCBI Taxonomy" id="315576"/>
    <lineage>
        <taxon>Eukaryota</taxon>
        <taxon>Metazoa</taxon>
        <taxon>Ecdysozoa</taxon>
        <taxon>Arthropoda</taxon>
        <taxon>Hexapoda</taxon>
        <taxon>Insecta</taxon>
        <taxon>Pterygota</taxon>
        <taxon>Neoptera</taxon>
        <taxon>Endopterygota</taxon>
        <taxon>Diptera</taxon>
        <taxon>Nematocera</taxon>
        <taxon>Chironomoidea</taxon>
        <taxon>Chironomidae</taxon>
        <taxon>Chironominae</taxon>
        <taxon>Chironomus</taxon>
    </lineage>
</organism>
<evidence type="ECO:0000259" key="14">
    <source>
        <dbReference type="Pfam" id="PF01433"/>
    </source>
</evidence>
<dbReference type="CDD" id="cd09601">
    <property type="entry name" value="M1_APN-Q_like"/>
    <property type="match status" value="1"/>
</dbReference>
<keyword evidence="4 13" id="KW-0645">Protease</keyword>
<dbReference type="PANTHER" id="PTHR11533:SF299">
    <property type="entry name" value="AMINOPEPTIDASE"/>
    <property type="match status" value="1"/>
</dbReference>
<dbReference type="PRINTS" id="PR00756">
    <property type="entry name" value="ALADIPTASE"/>
</dbReference>
<dbReference type="Gene3D" id="1.25.50.20">
    <property type="match status" value="1"/>
</dbReference>
<keyword evidence="7 11" id="KW-0862">Zinc</keyword>
<dbReference type="GO" id="GO:0098552">
    <property type="term" value="C:side of membrane"/>
    <property type="evidence" value="ECO:0007669"/>
    <property type="project" value="UniProtKB-KW"/>
</dbReference>
<evidence type="ECO:0000256" key="2">
    <source>
        <dbReference type="ARBA" id="ARBA00010136"/>
    </source>
</evidence>
<evidence type="ECO:0000256" key="6">
    <source>
        <dbReference type="ARBA" id="ARBA00022801"/>
    </source>
</evidence>
<evidence type="ECO:0000256" key="9">
    <source>
        <dbReference type="ARBA" id="ARBA00023288"/>
    </source>
</evidence>
<keyword evidence="3" id="KW-0325">Glycoprotein</keyword>
<dbReference type="InterPro" id="IPR034016">
    <property type="entry name" value="M1_APN-typ"/>
</dbReference>
<keyword evidence="13" id="KW-0031">Aminopeptidase</keyword>
<keyword evidence="3" id="KW-0472">Membrane</keyword>
<feature type="site" description="Transition state stabilizer" evidence="12">
    <location>
        <position position="312"/>
    </location>
</feature>
<feature type="domain" description="Aminopeptidase N-like N-terminal" evidence="16">
    <location>
        <begin position="2"/>
        <end position="123"/>
    </location>
</feature>
<evidence type="ECO:0000256" key="3">
    <source>
        <dbReference type="ARBA" id="ARBA00022622"/>
    </source>
</evidence>
<dbReference type="GO" id="GO:0005886">
    <property type="term" value="C:plasma membrane"/>
    <property type="evidence" value="ECO:0007669"/>
    <property type="project" value="UniProtKB-SubCell"/>
</dbReference>
<reference evidence="17" key="2">
    <citation type="submission" date="2022-10" db="EMBL/GenBank/DDBJ databases">
        <authorList>
            <consortium name="ENA_rothamsted_submissions"/>
            <consortium name="culmorum"/>
            <person name="King R."/>
        </authorList>
    </citation>
    <scope>NUCLEOTIDE SEQUENCE</scope>
</reference>
<evidence type="ECO:0000256" key="5">
    <source>
        <dbReference type="ARBA" id="ARBA00022723"/>
    </source>
</evidence>
<dbReference type="Pfam" id="PF11838">
    <property type="entry name" value="ERAP1_C"/>
    <property type="match status" value="1"/>
</dbReference>
<keyword evidence="8 13" id="KW-0482">Metalloprotease</keyword>
<dbReference type="EMBL" id="OU895877">
    <property type="protein sequence ID" value="CAG9800905.1"/>
    <property type="molecule type" value="Genomic_DNA"/>
</dbReference>
<comment type="subcellular location">
    <subcellularLocation>
        <location evidence="1">Cell membrane</location>
        <topology evidence="1">Lipid-anchor</topology>
        <topology evidence="1">GPI-anchor</topology>
    </subcellularLocation>
</comment>
<dbReference type="Gene3D" id="2.60.40.1730">
    <property type="entry name" value="tricorn interacting facor f3 domain"/>
    <property type="match status" value="1"/>
</dbReference>
<dbReference type="Gene3D" id="2.60.40.1910">
    <property type="match status" value="1"/>
</dbReference>
<dbReference type="EC" id="3.4.11.-" evidence="13"/>
<evidence type="ECO:0000256" key="4">
    <source>
        <dbReference type="ARBA" id="ARBA00022670"/>
    </source>
</evidence>
<evidence type="ECO:0000256" key="12">
    <source>
        <dbReference type="PIRSR" id="PIRSR634016-4"/>
    </source>
</evidence>
<dbReference type="GO" id="GO:0005615">
    <property type="term" value="C:extracellular space"/>
    <property type="evidence" value="ECO:0007669"/>
    <property type="project" value="TreeGrafter"/>
</dbReference>
<dbReference type="Pfam" id="PF17900">
    <property type="entry name" value="Peptidase_M1_N"/>
    <property type="match status" value="1"/>
</dbReference>
<evidence type="ECO:0000313" key="17">
    <source>
        <dbReference type="EMBL" id="CAG9800905.1"/>
    </source>
</evidence>
<keyword evidence="6 13" id="KW-0378">Hydrolase</keyword>
<dbReference type="InterPro" id="IPR042097">
    <property type="entry name" value="Aminopeptidase_N-like_N_sf"/>
</dbReference>
<accession>A0A9N9WM24</accession>
<dbReference type="Proteomes" id="UP001153620">
    <property type="component" value="Chromosome 1"/>
</dbReference>
<protein>
    <recommendedName>
        <fullName evidence="13">Aminopeptidase</fullName>
        <ecNumber evidence="13">3.4.11.-</ecNumber>
    </recommendedName>
</protein>
<dbReference type="OrthoDB" id="10031169at2759"/>
<dbReference type="GO" id="GO:0042277">
    <property type="term" value="F:peptide binding"/>
    <property type="evidence" value="ECO:0007669"/>
    <property type="project" value="TreeGrafter"/>
</dbReference>
<keyword evidence="5 11" id="KW-0479">Metal-binding</keyword>
<dbReference type="Gene3D" id="1.10.390.10">
    <property type="entry name" value="Neutral Protease Domain 2"/>
    <property type="match status" value="1"/>
</dbReference>
<evidence type="ECO:0000256" key="1">
    <source>
        <dbReference type="ARBA" id="ARBA00004609"/>
    </source>
</evidence>
<evidence type="ECO:0000256" key="11">
    <source>
        <dbReference type="PIRSR" id="PIRSR634016-3"/>
    </source>
</evidence>
<dbReference type="GO" id="GO:0006508">
    <property type="term" value="P:proteolysis"/>
    <property type="evidence" value="ECO:0007669"/>
    <property type="project" value="UniProtKB-KW"/>
</dbReference>